<sequence>MAIVTKCPDIIGVEFITTISDRNYVIGLHQGGVAKILNFAEYACPIITGVDEVFEHSCVMPNPELIIAVLGTKPLLSP</sequence>
<dbReference type="EMBL" id="LAZR01010736">
    <property type="protein sequence ID" value="KKM65368.1"/>
    <property type="molecule type" value="Genomic_DNA"/>
</dbReference>
<gene>
    <name evidence="1" type="ORF">LCGC14_1492000</name>
</gene>
<evidence type="ECO:0000313" key="1">
    <source>
        <dbReference type="EMBL" id="KKM65368.1"/>
    </source>
</evidence>
<dbReference type="AlphaFoldDB" id="A0A0F9J778"/>
<accession>A0A0F9J778</accession>
<comment type="caution">
    <text evidence="1">The sequence shown here is derived from an EMBL/GenBank/DDBJ whole genome shotgun (WGS) entry which is preliminary data.</text>
</comment>
<protein>
    <submittedName>
        <fullName evidence="1">Uncharacterized protein</fullName>
    </submittedName>
</protein>
<proteinExistence type="predicted"/>
<organism evidence="1">
    <name type="scientific">marine sediment metagenome</name>
    <dbReference type="NCBI Taxonomy" id="412755"/>
    <lineage>
        <taxon>unclassified sequences</taxon>
        <taxon>metagenomes</taxon>
        <taxon>ecological metagenomes</taxon>
    </lineage>
</organism>
<name>A0A0F9J778_9ZZZZ</name>
<reference evidence="1" key="1">
    <citation type="journal article" date="2015" name="Nature">
        <title>Complex archaea that bridge the gap between prokaryotes and eukaryotes.</title>
        <authorList>
            <person name="Spang A."/>
            <person name="Saw J.H."/>
            <person name="Jorgensen S.L."/>
            <person name="Zaremba-Niedzwiedzka K."/>
            <person name="Martijn J."/>
            <person name="Lind A.E."/>
            <person name="van Eijk R."/>
            <person name="Schleper C."/>
            <person name="Guy L."/>
            <person name="Ettema T.J."/>
        </authorList>
    </citation>
    <scope>NUCLEOTIDE SEQUENCE</scope>
</reference>